<dbReference type="InterPro" id="IPR058136">
    <property type="entry name" value="AmpC"/>
</dbReference>
<reference evidence="9" key="1">
    <citation type="submission" date="2018-09" db="EMBL/GenBank/DDBJ databases">
        <title>Genome sequencing and analysis.</title>
        <authorList>
            <person name="Huang Y.-T."/>
        </authorList>
    </citation>
    <scope>NUCLEOTIDE SEQUENCE</scope>
    <source>
        <strain evidence="9">HIDE</strain>
    </source>
</reference>
<dbReference type="GO" id="GO:0008800">
    <property type="term" value="F:beta-lactamase activity"/>
    <property type="evidence" value="ECO:0007669"/>
    <property type="project" value="UniProtKB-UniRule"/>
</dbReference>
<dbReference type="PROSITE" id="PS00336">
    <property type="entry name" value="BETA_LACTAMASE_C"/>
    <property type="match status" value="1"/>
</dbReference>
<feature type="chain" id="PRO_5031328015" description="Beta-lactamase" evidence="7">
    <location>
        <begin position="28"/>
        <end position="391"/>
    </location>
</feature>
<dbReference type="InterPro" id="IPR001466">
    <property type="entry name" value="Beta-lactam-related"/>
</dbReference>
<dbReference type="InterPro" id="IPR001586">
    <property type="entry name" value="Beta-lactam_class-C_AS"/>
</dbReference>
<dbReference type="InterPro" id="IPR050491">
    <property type="entry name" value="AmpC-like"/>
</dbReference>
<evidence type="ECO:0000256" key="2">
    <source>
        <dbReference type="ARBA" id="ARBA00007840"/>
    </source>
</evidence>
<evidence type="ECO:0000256" key="5">
    <source>
        <dbReference type="ARBA" id="ARBA00023251"/>
    </source>
</evidence>
<dbReference type="InterPro" id="IPR012338">
    <property type="entry name" value="Beta-lactam/transpept-like"/>
</dbReference>
<organism evidence="9">
    <name type="scientific">Shewanella algae</name>
    <dbReference type="NCBI Taxonomy" id="38313"/>
    <lineage>
        <taxon>Bacteria</taxon>
        <taxon>Pseudomonadati</taxon>
        <taxon>Pseudomonadota</taxon>
        <taxon>Gammaproteobacteria</taxon>
        <taxon>Alteromonadales</taxon>
        <taxon>Shewanellaceae</taxon>
        <taxon>Shewanella</taxon>
    </lineage>
</organism>
<comment type="similarity">
    <text evidence="2 6">Belongs to the class-C beta-lactamase family.</text>
</comment>
<accession>A0A7T8E9W2</accession>
<evidence type="ECO:0000256" key="7">
    <source>
        <dbReference type="SAM" id="SignalP"/>
    </source>
</evidence>
<dbReference type="GO" id="GO:0046677">
    <property type="term" value="P:response to antibiotic"/>
    <property type="evidence" value="ECO:0007669"/>
    <property type="project" value="UniProtKB-UniRule"/>
</dbReference>
<evidence type="ECO:0000256" key="1">
    <source>
        <dbReference type="ARBA" id="ARBA00001526"/>
    </source>
</evidence>
<comment type="catalytic activity">
    <reaction evidence="1 6">
        <text>a beta-lactam + H2O = a substituted beta-amino acid</text>
        <dbReference type="Rhea" id="RHEA:20401"/>
        <dbReference type="ChEBI" id="CHEBI:15377"/>
        <dbReference type="ChEBI" id="CHEBI:35627"/>
        <dbReference type="ChEBI" id="CHEBI:140347"/>
        <dbReference type="EC" id="3.5.2.6"/>
    </reaction>
</comment>
<gene>
    <name evidence="9" type="ORF">D7032_03945</name>
</gene>
<evidence type="ECO:0000256" key="6">
    <source>
        <dbReference type="RuleBase" id="RU361140"/>
    </source>
</evidence>
<dbReference type="EC" id="3.5.2.6" evidence="3 6"/>
<keyword evidence="7" id="KW-0732">Signal</keyword>
<dbReference type="GO" id="GO:0030288">
    <property type="term" value="C:outer membrane-bounded periplasmic space"/>
    <property type="evidence" value="ECO:0007669"/>
    <property type="project" value="InterPro"/>
</dbReference>
<proteinExistence type="inferred from homology"/>
<dbReference type="AlphaFoldDB" id="A0A7T8E9W2"/>
<dbReference type="Pfam" id="PF00144">
    <property type="entry name" value="Beta-lactamase"/>
    <property type="match status" value="1"/>
</dbReference>
<dbReference type="EMBL" id="CP032664">
    <property type="protein sequence ID" value="QQO82471.1"/>
    <property type="molecule type" value="Genomic_DNA"/>
</dbReference>
<evidence type="ECO:0000313" key="9">
    <source>
        <dbReference type="EMBL" id="QQO82471.1"/>
    </source>
</evidence>
<feature type="signal peptide" evidence="7">
    <location>
        <begin position="1"/>
        <end position="27"/>
    </location>
</feature>
<feature type="domain" description="Beta-lactamase-related" evidence="8">
    <location>
        <begin position="42"/>
        <end position="389"/>
    </location>
</feature>
<evidence type="ECO:0000259" key="8">
    <source>
        <dbReference type="Pfam" id="PF00144"/>
    </source>
</evidence>
<protein>
    <recommendedName>
        <fullName evidence="3 6">Beta-lactamase</fullName>
        <ecNumber evidence="3 6">3.5.2.6</ecNumber>
    </recommendedName>
</protein>
<dbReference type="SUPFAM" id="SSF56601">
    <property type="entry name" value="beta-lactamase/transpeptidase-like"/>
    <property type="match status" value="1"/>
</dbReference>
<dbReference type="PANTHER" id="PTHR46825">
    <property type="entry name" value="D-ALANYL-D-ALANINE-CARBOXYPEPTIDASE/ENDOPEPTIDASE AMPH"/>
    <property type="match status" value="1"/>
</dbReference>
<dbReference type="Gene3D" id="3.40.710.10">
    <property type="entry name" value="DD-peptidase/beta-lactamase superfamily"/>
    <property type="match status" value="1"/>
</dbReference>
<dbReference type="NCBIfam" id="NF033085">
    <property type="entry name" value="bla_class_C"/>
    <property type="match status" value="1"/>
</dbReference>
<evidence type="ECO:0000256" key="3">
    <source>
        <dbReference type="ARBA" id="ARBA00012865"/>
    </source>
</evidence>
<keyword evidence="5 6" id="KW-0046">Antibiotic resistance</keyword>
<dbReference type="PANTHER" id="PTHR46825:SF8">
    <property type="entry name" value="BETA-LACTAMASE-RELATED"/>
    <property type="match status" value="1"/>
</dbReference>
<name>A0A7T8E9W2_9GAMM</name>
<keyword evidence="4 6" id="KW-0378">Hydrolase</keyword>
<dbReference type="GO" id="GO:0017001">
    <property type="term" value="P:antibiotic catabolic process"/>
    <property type="evidence" value="ECO:0007669"/>
    <property type="project" value="InterPro"/>
</dbReference>
<evidence type="ECO:0000256" key="4">
    <source>
        <dbReference type="ARBA" id="ARBA00022801"/>
    </source>
</evidence>
<sequence>MHGDRMINRVTKLLAMVLGFSVHFAMAETPAANIQSITDEVDQQADMLMEKYHIPGMAIAISIGGEQHFYHYGMADVNAGIKVSRHTLFELGSISKTFTAILGSYAQSLGAFNLEDNAAKYVKLWEGTPIGNTKLINLATYTAGGLPLQFPNEVTTNDGMLAYYKAWQPEFAAGTHRLYSNPSIGLYGYLAALSMKREFSELMEQTVLPQLAMNNTFVKVPDNRVAQYAFGYNAKNEPVRVSPGMLDAEAYGVKSTSVDMLHYLEANMGLKPLSPQIAAAIKETHKGYYDTASFTQALGWEIYEYPLTLSKLLEGNSREMASQPTKVKASDDIVEKTGEVWINKTGSTGGFGAYVAFIPAKKLAIVMLANKSYPISARVEAAYKILAAAQE</sequence>